<dbReference type="PANTHER" id="PTHR31973">
    <property type="entry name" value="POLYPROTEIN, PUTATIVE-RELATED"/>
    <property type="match status" value="1"/>
</dbReference>
<keyword evidence="2 4" id="KW-0863">Zinc-finger</keyword>
<dbReference type="GeneID" id="108820165"/>
<dbReference type="RefSeq" id="XP_018448643.1">
    <property type="nucleotide sequence ID" value="XM_018593141.1"/>
</dbReference>
<dbReference type="KEGG" id="rsz:108820165"/>
<evidence type="ECO:0000313" key="8">
    <source>
        <dbReference type="Proteomes" id="UP000504610"/>
    </source>
</evidence>
<gene>
    <name evidence="9" type="primary">LOC108820165</name>
</gene>
<evidence type="ECO:0000259" key="7">
    <source>
        <dbReference type="PROSITE" id="PS50966"/>
    </source>
</evidence>
<dbReference type="PROSITE" id="PS50158">
    <property type="entry name" value="ZF_CCHC"/>
    <property type="match status" value="1"/>
</dbReference>
<dbReference type="Pfam" id="PF10551">
    <property type="entry name" value="MULE"/>
    <property type="match status" value="1"/>
</dbReference>
<feature type="region of interest" description="Disordered" evidence="5">
    <location>
        <begin position="662"/>
        <end position="691"/>
    </location>
</feature>
<evidence type="ECO:0000313" key="9">
    <source>
        <dbReference type="RefSeq" id="XP_018448643.1"/>
    </source>
</evidence>
<feature type="region of interest" description="Disordered" evidence="5">
    <location>
        <begin position="600"/>
        <end position="649"/>
    </location>
</feature>
<dbReference type="PROSITE" id="PS50966">
    <property type="entry name" value="ZF_SWIM"/>
    <property type="match status" value="1"/>
</dbReference>
<reference evidence="8" key="1">
    <citation type="journal article" date="2019" name="Database">
        <title>The radish genome database (RadishGD): an integrated information resource for radish genomics.</title>
        <authorList>
            <person name="Yu H.J."/>
            <person name="Baek S."/>
            <person name="Lee Y.J."/>
            <person name="Cho A."/>
            <person name="Mun J.H."/>
        </authorList>
    </citation>
    <scope>NUCLEOTIDE SEQUENCE [LARGE SCALE GENOMIC DNA]</scope>
    <source>
        <strain evidence="8">cv. WK10039</strain>
    </source>
</reference>
<evidence type="ECO:0000256" key="3">
    <source>
        <dbReference type="ARBA" id="ARBA00022833"/>
    </source>
</evidence>
<dbReference type="Proteomes" id="UP000504610">
    <property type="component" value="Chromosome 8"/>
</dbReference>
<dbReference type="OrthoDB" id="1090889at2759"/>
<feature type="domain" description="SWIM-type" evidence="7">
    <location>
        <begin position="527"/>
        <end position="559"/>
    </location>
</feature>
<proteinExistence type="predicted"/>
<keyword evidence="3" id="KW-0862">Zinc</keyword>
<dbReference type="PANTHER" id="PTHR31973:SF187">
    <property type="entry name" value="MUTATOR TRANSPOSASE MUDRA PROTEIN"/>
    <property type="match status" value="1"/>
</dbReference>
<dbReference type="AlphaFoldDB" id="A0A6J0KM14"/>
<evidence type="ECO:0000256" key="2">
    <source>
        <dbReference type="ARBA" id="ARBA00022771"/>
    </source>
</evidence>
<feature type="compositionally biased region" description="Basic residues" evidence="5">
    <location>
        <begin position="612"/>
        <end position="621"/>
    </location>
</feature>
<protein>
    <submittedName>
        <fullName evidence="9">Uncharacterized protein LOC108820165</fullName>
    </submittedName>
</protein>
<dbReference type="GO" id="GO:0008270">
    <property type="term" value="F:zinc ion binding"/>
    <property type="evidence" value="ECO:0007669"/>
    <property type="project" value="UniProtKB-KW"/>
</dbReference>
<evidence type="ECO:0000256" key="1">
    <source>
        <dbReference type="ARBA" id="ARBA00022723"/>
    </source>
</evidence>
<dbReference type="InterPro" id="IPR018289">
    <property type="entry name" value="MULE_transposase_dom"/>
</dbReference>
<dbReference type="InterPro" id="IPR007527">
    <property type="entry name" value="Znf_SWIM"/>
</dbReference>
<name>A0A6J0KM14_RAPSA</name>
<keyword evidence="1" id="KW-0479">Metal-binding</keyword>
<dbReference type="GO" id="GO:0003676">
    <property type="term" value="F:nucleic acid binding"/>
    <property type="evidence" value="ECO:0007669"/>
    <property type="project" value="InterPro"/>
</dbReference>
<feature type="compositionally biased region" description="Polar residues" evidence="5">
    <location>
        <begin position="682"/>
        <end position="691"/>
    </location>
</feature>
<organism evidence="8 9">
    <name type="scientific">Raphanus sativus</name>
    <name type="common">Radish</name>
    <name type="synonym">Raphanus raphanistrum var. sativus</name>
    <dbReference type="NCBI Taxonomy" id="3726"/>
    <lineage>
        <taxon>Eukaryota</taxon>
        <taxon>Viridiplantae</taxon>
        <taxon>Streptophyta</taxon>
        <taxon>Embryophyta</taxon>
        <taxon>Tracheophyta</taxon>
        <taxon>Spermatophyta</taxon>
        <taxon>Magnoliopsida</taxon>
        <taxon>eudicotyledons</taxon>
        <taxon>Gunneridae</taxon>
        <taxon>Pentapetalae</taxon>
        <taxon>rosids</taxon>
        <taxon>malvids</taxon>
        <taxon>Brassicales</taxon>
        <taxon>Brassicaceae</taxon>
        <taxon>Brassiceae</taxon>
        <taxon>Raphanus</taxon>
    </lineage>
</organism>
<sequence length="691" mass="80298">MEESRGLHDNETNDTERYENETETRLPCDEEARVEKNVRDFIDEEVDLFATPVGSDDDQDANEGDGYLTYKKGSGEFQLRQAFDSLEAFKQAMVDYVLKNGWNVKYVRWDKDKSEARCASEAEEGEEDCMWRIYCSYEEPLQKWMVKVYVKDHSCSKSGYSKLITQEVIAKLFVNDFRNNPNIRPKDIMEEIQKRWKLTATIDQCRHAKKKALEMIKVEHDLQFSRLRDYRLELLESNEDSTVELETLHGDDGEDIFYRFYVCFAALKKTWSAHYRPIFGLDACFLKCTTKGQLLAAVGRDANNHMFPIAWAVVDVESEDNWVWFIEKLQNDLNLYNGEGFTIISDRQKGLLKAVSNLLPMVEHRMCARHIYANLKKKHPHRADMKGLFWKVAKSYNTAQYNRRVDAVKAYDMSVYDSMMEKNPKNCSLVYFTPSSTCDDVSNNISESFNHAIDPARAMPLVEMLETIRRKAMLRIAARKLISMNHRGKFSIKAMEKVSKEQKKIRGCTIYPCGFDVFEVQEKNTAYKTKMVDQTCTCRKWEMSGLPCRHALKIISVKKRKQEDYMADCYLTSTWRKQYETPIEAVRGITFWEKSVDAEIVPPPEEPEQSRGRKKIPKRIKGRNESPSKKKTKARNESPTKVSRERRNIHCGRCGEVGHNVRKCKQVGVPVQRPPKKKNVTQDEGPSQVID</sequence>
<dbReference type="Pfam" id="PF04434">
    <property type="entry name" value="SWIM"/>
    <property type="match status" value="1"/>
</dbReference>
<reference evidence="9" key="2">
    <citation type="submission" date="2025-08" db="UniProtKB">
        <authorList>
            <consortium name="RefSeq"/>
        </authorList>
    </citation>
    <scope>IDENTIFICATION</scope>
    <source>
        <tissue evidence="9">Leaf</tissue>
    </source>
</reference>
<evidence type="ECO:0000256" key="4">
    <source>
        <dbReference type="PROSITE-ProRule" id="PRU00047"/>
    </source>
</evidence>
<dbReference type="InterPro" id="IPR001878">
    <property type="entry name" value="Znf_CCHC"/>
</dbReference>
<feature type="region of interest" description="Disordered" evidence="5">
    <location>
        <begin position="1"/>
        <end position="30"/>
    </location>
</feature>
<evidence type="ECO:0000259" key="6">
    <source>
        <dbReference type="PROSITE" id="PS50158"/>
    </source>
</evidence>
<feature type="domain" description="CCHC-type" evidence="6">
    <location>
        <begin position="651"/>
        <end position="666"/>
    </location>
</feature>
<dbReference type="SMART" id="SM00575">
    <property type="entry name" value="ZnF_PMZ"/>
    <property type="match status" value="1"/>
</dbReference>
<keyword evidence="8" id="KW-1185">Reference proteome</keyword>
<accession>A0A6J0KM14</accession>
<feature type="compositionally biased region" description="Basic and acidic residues" evidence="5">
    <location>
        <begin position="622"/>
        <end position="648"/>
    </location>
</feature>
<evidence type="ECO:0000256" key="5">
    <source>
        <dbReference type="SAM" id="MobiDB-lite"/>
    </source>
</evidence>
<dbReference type="InterPro" id="IPR006564">
    <property type="entry name" value="Znf_PMZ"/>
</dbReference>